<dbReference type="Pfam" id="PF00643">
    <property type="entry name" value="zf-B_box"/>
    <property type="match status" value="1"/>
</dbReference>
<protein>
    <recommendedName>
        <fullName evidence="9">RING-type domain-containing protein</fullName>
    </recommendedName>
</protein>
<evidence type="ECO:0000256" key="1">
    <source>
        <dbReference type="ARBA" id="ARBA00022723"/>
    </source>
</evidence>
<dbReference type="GO" id="GO:0060340">
    <property type="term" value="P:positive regulation of type I interferon-mediated signaling pathway"/>
    <property type="evidence" value="ECO:0007669"/>
    <property type="project" value="TreeGrafter"/>
</dbReference>
<dbReference type="InterPro" id="IPR017907">
    <property type="entry name" value="Znf_RING_CS"/>
</dbReference>
<evidence type="ECO:0000256" key="2">
    <source>
        <dbReference type="ARBA" id="ARBA00022771"/>
    </source>
</evidence>
<comment type="caution">
    <text evidence="7">The sequence shown here is derived from an EMBL/GenBank/DDBJ whole genome shotgun (WGS) entry which is preliminary data.</text>
</comment>
<keyword evidence="3" id="KW-0862">Zinc</keyword>
<dbReference type="SUPFAM" id="SSF57850">
    <property type="entry name" value="RING/U-box"/>
    <property type="match status" value="1"/>
</dbReference>
<dbReference type="InterPro" id="IPR001841">
    <property type="entry name" value="Znf_RING"/>
</dbReference>
<name>A0A2T7NFM6_POMCA</name>
<keyword evidence="1" id="KW-0479">Metal-binding</keyword>
<accession>A0A2T7NFM6</accession>
<evidence type="ECO:0000313" key="7">
    <source>
        <dbReference type="EMBL" id="PVD19955.1"/>
    </source>
</evidence>
<keyword evidence="2 4" id="KW-0863">Zinc-finger</keyword>
<sequence length="434" mass="49338">MILTSVVDISGPLLILDIFTVNFTSCIYDQSLGLEPQDVGKGYSDSIMATAKAAYYEREQEEMAEMEKSNSGCTLKKGELYQSSSALNKRSMVLDEETFEEQFLRCHVCKDRFSTARMPKLLPCHHSFCAVCITQLYAMEAQQRQNLAPAYRALPSAVTIHCPACRAGFITTDENLEKLPTDHRVVQLMDFVSHTERYTVTFCSKHHLQPLNFFCEPCIRPVCRDCTVLDHKETDNHLVMDLEEALGKYTPVLDAAIREMESESEQLEGKRIALDTAIKTVERSKEDLLHQLHASFNRVRNALSEREKELEGIVMSGVDKEKGKMQDKSRELSERRQKLLKHASTLKEAKAESNVEEMFRVHQEVRDYRAGPPIKVREVDDGIMTTFSLNVRDEALLLSRIANFGDFSSRVEATCPRIRTVRPFSYRSASTSGN</sequence>
<dbReference type="SMART" id="SM00184">
    <property type="entry name" value="RING"/>
    <property type="match status" value="1"/>
</dbReference>
<dbReference type="Pfam" id="PF13445">
    <property type="entry name" value="zf-RING_UBOX"/>
    <property type="match status" value="1"/>
</dbReference>
<evidence type="ECO:0008006" key="9">
    <source>
        <dbReference type="Google" id="ProtNLM"/>
    </source>
</evidence>
<dbReference type="PROSITE" id="PS50119">
    <property type="entry name" value="ZF_BBOX"/>
    <property type="match status" value="1"/>
</dbReference>
<dbReference type="OrthoDB" id="342730at2759"/>
<organism evidence="7 8">
    <name type="scientific">Pomacea canaliculata</name>
    <name type="common">Golden apple snail</name>
    <dbReference type="NCBI Taxonomy" id="400727"/>
    <lineage>
        <taxon>Eukaryota</taxon>
        <taxon>Metazoa</taxon>
        <taxon>Spiralia</taxon>
        <taxon>Lophotrochozoa</taxon>
        <taxon>Mollusca</taxon>
        <taxon>Gastropoda</taxon>
        <taxon>Caenogastropoda</taxon>
        <taxon>Architaenioglossa</taxon>
        <taxon>Ampullarioidea</taxon>
        <taxon>Ampullariidae</taxon>
        <taxon>Pomacea</taxon>
    </lineage>
</organism>
<dbReference type="Gene3D" id="3.30.160.60">
    <property type="entry name" value="Classic Zinc Finger"/>
    <property type="match status" value="1"/>
</dbReference>
<dbReference type="InterPro" id="IPR000315">
    <property type="entry name" value="Znf_B-box"/>
</dbReference>
<dbReference type="InterPro" id="IPR013083">
    <property type="entry name" value="Znf_RING/FYVE/PHD"/>
</dbReference>
<dbReference type="EMBL" id="PZQS01000013">
    <property type="protein sequence ID" value="PVD19955.1"/>
    <property type="molecule type" value="Genomic_DNA"/>
</dbReference>
<dbReference type="Gene3D" id="3.30.40.10">
    <property type="entry name" value="Zinc/RING finger domain, C3HC4 (zinc finger)"/>
    <property type="match status" value="1"/>
</dbReference>
<dbReference type="GO" id="GO:0005654">
    <property type="term" value="C:nucleoplasm"/>
    <property type="evidence" value="ECO:0007669"/>
    <property type="project" value="TreeGrafter"/>
</dbReference>
<evidence type="ECO:0000259" key="5">
    <source>
        <dbReference type="PROSITE" id="PS50089"/>
    </source>
</evidence>
<dbReference type="GO" id="GO:0008270">
    <property type="term" value="F:zinc ion binding"/>
    <property type="evidence" value="ECO:0007669"/>
    <property type="project" value="UniProtKB-KW"/>
</dbReference>
<gene>
    <name evidence="7" type="ORF">C0Q70_20449</name>
</gene>
<dbReference type="PANTHER" id="PTHR25462:SF299">
    <property type="entry name" value="E3 UBIQUITIN-PROTEIN LIGASE TRIM56"/>
    <property type="match status" value="1"/>
</dbReference>
<dbReference type="PROSITE" id="PS50089">
    <property type="entry name" value="ZF_RING_2"/>
    <property type="match status" value="1"/>
</dbReference>
<feature type="domain" description="B box-type" evidence="6">
    <location>
        <begin position="198"/>
        <end position="242"/>
    </location>
</feature>
<dbReference type="GO" id="GO:0045087">
    <property type="term" value="P:innate immune response"/>
    <property type="evidence" value="ECO:0007669"/>
    <property type="project" value="TreeGrafter"/>
</dbReference>
<dbReference type="GO" id="GO:0061630">
    <property type="term" value="F:ubiquitin protein ligase activity"/>
    <property type="evidence" value="ECO:0007669"/>
    <property type="project" value="TreeGrafter"/>
</dbReference>
<reference evidence="7 8" key="1">
    <citation type="submission" date="2018-04" db="EMBL/GenBank/DDBJ databases">
        <title>The genome of golden apple snail Pomacea canaliculata provides insight into stress tolerance and invasive adaptation.</title>
        <authorList>
            <person name="Liu C."/>
            <person name="Liu B."/>
            <person name="Ren Y."/>
            <person name="Zhang Y."/>
            <person name="Wang H."/>
            <person name="Li S."/>
            <person name="Jiang F."/>
            <person name="Yin L."/>
            <person name="Zhang G."/>
            <person name="Qian W."/>
            <person name="Fan W."/>
        </authorList>
    </citation>
    <scope>NUCLEOTIDE SEQUENCE [LARGE SCALE GENOMIC DNA]</scope>
    <source>
        <strain evidence="7">SZHN2017</strain>
        <tissue evidence="7">Muscle</tissue>
    </source>
</reference>
<dbReference type="AlphaFoldDB" id="A0A2T7NFM6"/>
<dbReference type="CDD" id="cd16579">
    <property type="entry name" value="RING-HC_PML_C-V"/>
    <property type="match status" value="1"/>
</dbReference>
<dbReference type="Proteomes" id="UP000245119">
    <property type="component" value="Linkage Group LG13"/>
</dbReference>
<evidence type="ECO:0000256" key="4">
    <source>
        <dbReference type="PROSITE-ProRule" id="PRU00024"/>
    </source>
</evidence>
<dbReference type="PROSITE" id="PS00518">
    <property type="entry name" value="ZF_RING_1"/>
    <property type="match status" value="1"/>
</dbReference>
<dbReference type="SUPFAM" id="SSF57845">
    <property type="entry name" value="B-box zinc-binding domain"/>
    <property type="match status" value="1"/>
</dbReference>
<dbReference type="InterPro" id="IPR047153">
    <property type="entry name" value="TRIM45/56/19-like"/>
</dbReference>
<feature type="domain" description="RING-type" evidence="5">
    <location>
        <begin position="106"/>
        <end position="166"/>
    </location>
</feature>
<evidence type="ECO:0000259" key="6">
    <source>
        <dbReference type="PROSITE" id="PS50119"/>
    </source>
</evidence>
<dbReference type="InterPro" id="IPR027370">
    <property type="entry name" value="Znf-RING_euk"/>
</dbReference>
<evidence type="ECO:0000256" key="3">
    <source>
        <dbReference type="ARBA" id="ARBA00022833"/>
    </source>
</evidence>
<keyword evidence="8" id="KW-1185">Reference proteome</keyword>
<dbReference type="PANTHER" id="PTHR25462">
    <property type="entry name" value="BONUS, ISOFORM C-RELATED"/>
    <property type="match status" value="1"/>
</dbReference>
<proteinExistence type="predicted"/>
<evidence type="ECO:0000313" key="8">
    <source>
        <dbReference type="Proteomes" id="UP000245119"/>
    </source>
</evidence>